<gene>
    <name evidence="5" type="ORF">CWS20_05015</name>
</gene>
<evidence type="ECO:0000259" key="3">
    <source>
        <dbReference type="Pfam" id="PF00501"/>
    </source>
</evidence>
<dbReference type="GO" id="GO:0016878">
    <property type="term" value="F:acid-thiol ligase activity"/>
    <property type="evidence" value="ECO:0007669"/>
    <property type="project" value="UniProtKB-ARBA"/>
</dbReference>
<dbReference type="Gene3D" id="3.30.300.30">
    <property type="match status" value="1"/>
</dbReference>
<dbReference type="InterPro" id="IPR025110">
    <property type="entry name" value="AMP-bd_C"/>
</dbReference>
<dbReference type="Proteomes" id="UP000233343">
    <property type="component" value="Unassembled WGS sequence"/>
</dbReference>
<evidence type="ECO:0000313" key="6">
    <source>
        <dbReference type="Proteomes" id="UP000233343"/>
    </source>
</evidence>
<comment type="similarity">
    <text evidence="1">Belongs to the ATP-dependent AMP-binding enzyme family.</text>
</comment>
<dbReference type="Pfam" id="PF13193">
    <property type="entry name" value="AMP-binding_C"/>
    <property type="match status" value="1"/>
</dbReference>
<dbReference type="EMBL" id="PISD01000008">
    <property type="protein sequence ID" value="PKG30357.1"/>
    <property type="molecule type" value="Genomic_DNA"/>
</dbReference>
<sequence>MKKGVLILNKPWQAFYPTGVPHEIAPAQYSIYQFLSNAAEQHPNKIAVKENYHETTYAELKRAVNKFAAALYENGFKKGDMFAIMLPNCLEYVISFYAVQRLGGTVVQVNPMYQQRELDYILEDSGATWLICNEFQKPKLKHIEHVICIFADGANEDKQTLYTWINKAENSPPSILVEVENDIAILQYTGGTTGRSKGVMITHQNVVCNISQNMITSSDLNSWERVIGIAPMFHAMGLTIMNTTVYNGGTYYPIKRFELDSLVETIKDFQPTIFSGSPTMFIALLNHPDVNSETLNSIKIFGSGSAPLSLEVMKAFEEKSATPIIESYGLSEATTMTHKNPTDQRKVGSIGIPVPSTDAQIVDMETGTKRLPIGEIGELIIKGPQIMKGYWRNKNETEKALRNGWLYTGDLAYMDEDGFFYISGRKKDMIIAGGYNIYPMEIEEVLYKLPAVKEVCVYGIPDSYRGETVKAAIVLKDGMKLNESEIVNWCNENLARYKVPRVIEFKTELPKTAVGKILRTKLIEMETSKL</sequence>
<dbReference type="Pfam" id="PF00501">
    <property type="entry name" value="AMP-binding"/>
    <property type="match status" value="1"/>
</dbReference>
<dbReference type="SUPFAM" id="SSF56801">
    <property type="entry name" value="Acetyl-CoA synthetase-like"/>
    <property type="match status" value="1"/>
</dbReference>
<dbReference type="CDD" id="cd05936">
    <property type="entry name" value="FC-FACS_FadD_like"/>
    <property type="match status" value="1"/>
</dbReference>
<name>A0A2N0ZLG9_9BACI</name>
<keyword evidence="2 5" id="KW-0436">Ligase</keyword>
<dbReference type="InterPro" id="IPR050237">
    <property type="entry name" value="ATP-dep_AMP-bd_enzyme"/>
</dbReference>
<dbReference type="PANTHER" id="PTHR43767">
    <property type="entry name" value="LONG-CHAIN-FATTY-ACID--COA LIGASE"/>
    <property type="match status" value="1"/>
</dbReference>
<dbReference type="PROSITE" id="PS00455">
    <property type="entry name" value="AMP_BINDING"/>
    <property type="match status" value="1"/>
</dbReference>
<proteinExistence type="inferred from homology"/>
<feature type="domain" description="AMP-dependent synthetase/ligase" evidence="3">
    <location>
        <begin position="37"/>
        <end position="391"/>
    </location>
</feature>
<dbReference type="PANTHER" id="PTHR43767:SF1">
    <property type="entry name" value="NONRIBOSOMAL PEPTIDE SYNTHASE PES1 (EUROFUNG)-RELATED"/>
    <property type="match status" value="1"/>
</dbReference>
<evidence type="ECO:0000313" key="5">
    <source>
        <dbReference type="EMBL" id="PKG30357.1"/>
    </source>
</evidence>
<organism evidence="5 6">
    <name type="scientific">Cytobacillus horneckiae</name>
    <dbReference type="NCBI Taxonomy" id="549687"/>
    <lineage>
        <taxon>Bacteria</taxon>
        <taxon>Bacillati</taxon>
        <taxon>Bacillota</taxon>
        <taxon>Bacilli</taxon>
        <taxon>Bacillales</taxon>
        <taxon>Bacillaceae</taxon>
        <taxon>Cytobacillus</taxon>
    </lineage>
</organism>
<evidence type="ECO:0000256" key="2">
    <source>
        <dbReference type="ARBA" id="ARBA00022598"/>
    </source>
</evidence>
<dbReference type="InterPro" id="IPR042099">
    <property type="entry name" value="ANL_N_sf"/>
</dbReference>
<evidence type="ECO:0000256" key="1">
    <source>
        <dbReference type="ARBA" id="ARBA00006432"/>
    </source>
</evidence>
<keyword evidence="6" id="KW-1185">Reference proteome</keyword>
<evidence type="ECO:0000259" key="4">
    <source>
        <dbReference type="Pfam" id="PF13193"/>
    </source>
</evidence>
<dbReference type="InterPro" id="IPR045851">
    <property type="entry name" value="AMP-bd_C_sf"/>
</dbReference>
<dbReference type="Gene3D" id="3.40.50.12780">
    <property type="entry name" value="N-terminal domain of ligase-like"/>
    <property type="match status" value="1"/>
</dbReference>
<feature type="domain" description="AMP-binding enzyme C-terminal" evidence="4">
    <location>
        <begin position="441"/>
        <end position="516"/>
    </location>
</feature>
<protein>
    <submittedName>
        <fullName evidence="5">Long-chain fatty acid--CoA ligase</fullName>
    </submittedName>
</protein>
<comment type="caution">
    <text evidence="5">The sequence shown here is derived from an EMBL/GenBank/DDBJ whole genome shotgun (WGS) entry which is preliminary data.</text>
</comment>
<accession>A0A2N0ZLG9</accession>
<dbReference type="InterPro" id="IPR020845">
    <property type="entry name" value="AMP-binding_CS"/>
</dbReference>
<reference evidence="5 6" key="1">
    <citation type="journal article" date="2010" name="Int. J. Syst. Evol. Microbiol.">
        <title>Bacillus horneckiae sp. nov., isolated from a spacecraft-assembly clean room.</title>
        <authorList>
            <person name="Vaishampayan P."/>
            <person name="Probst A."/>
            <person name="Krishnamurthi S."/>
            <person name="Ghosh S."/>
            <person name="Osman S."/>
            <person name="McDowall A."/>
            <person name="Ruckmani A."/>
            <person name="Mayilraj S."/>
            <person name="Venkateswaran K."/>
        </authorList>
    </citation>
    <scope>NUCLEOTIDE SEQUENCE [LARGE SCALE GENOMIC DNA]</scope>
    <source>
        <strain evidence="6">1PO1SC</strain>
    </source>
</reference>
<dbReference type="AlphaFoldDB" id="A0A2N0ZLG9"/>
<dbReference type="InterPro" id="IPR000873">
    <property type="entry name" value="AMP-dep_synth/lig_dom"/>
</dbReference>
<dbReference type="FunFam" id="3.30.300.30:FF:000008">
    <property type="entry name" value="2,3-dihydroxybenzoate-AMP ligase"/>
    <property type="match status" value="1"/>
</dbReference>